<feature type="region of interest" description="Disordered" evidence="1">
    <location>
        <begin position="23"/>
        <end position="54"/>
    </location>
</feature>
<organism evidence="3 4">
    <name type="scientific">Eumeta variegata</name>
    <name type="common">Bagworm moth</name>
    <name type="synonym">Eumeta japonica</name>
    <dbReference type="NCBI Taxonomy" id="151549"/>
    <lineage>
        <taxon>Eukaryota</taxon>
        <taxon>Metazoa</taxon>
        <taxon>Ecdysozoa</taxon>
        <taxon>Arthropoda</taxon>
        <taxon>Hexapoda</taxon>
        <taxon>Insecta</taxon>
        <taxon>Pterygota</taxon>
        <taxon>Neoptera</taxon>
        <taxon>Endopterygota</taxon>
        <taxon>Lepidoptera</taxon>
        <taxon>Glossata</taxon>
        <taxon>Ditrysia</taxon>
        <taxon>Tineoidea</taxon>
        <taxon>Psychidae</taxon>
        <taxon>Oiketicinae</taxon>
        <taxon>Eumeta</taxon>
    </lineage>
</organism>
<keyword evidence="4" id="KW-1185">Reference proteome</keyword>
<feature type="signal peptide" evidence="2">
    <location>
        <begin position="1"/>
        <end position="15"/>
    </location>
</feature>
<evidence type="ECO:0000256" key="2">
    <source>
        <dbReference type="SAM" id="SignalP"/>
    </source>
</evidence>
<dbReference type="Proteomes" id="UP000299102">
    <property type="component" value="Unassembled WGS sequence"/>
</dbReference>
<accession>A0A4C1WVL5</accession>
<feature type="chain" id="PRO_5020023066" evidence="2">
    <location>
        <begin position="16"/>
        <end position="121"/>
    </location>
</feature>
<protein>
    <submittedName>
        <fullName evidence="3">Uncharacterized protein</fullName>
    </submittedName>
</protein>
<dbReference type="EMBL" id="BGZK01000652">
    <property type="protein sequence ID" value="GBP54672.1"/>
    <property type="molecule type" value="Genomic_DNA"/>
</dbReference>
<proteinExistence type="predicted"/>
<keyword evidence="2" id="KW-0732">Signal</keyword>
<name>A0A4C1WVL5_EUMVA</name>
<evidence type="ECO:0000313" key="4">
    <source>
        <dbReference type="Proteomes" id="UP000299102"/>
    </source>
</evidence>
<evidence type="ECO:0000256" key="1">
    <source>
        <dbReference type="SAM" id="MobiDB-lite"/>
    </source>
</evidence>
<sequence length="121" mass="13669">MAFLLLLMANRNIIAVPVGEFSNETNESSGAEIGEESINKNGTQQKKTKKLGIRPNCMGPYGEQNFFMPNRIDCNRTMPIPKDAENFVKLVVRSTYVVKHKVWPAVATSHSRVRLLNLHRN</sequence>
<reference evidence="3 4" key="1">
    <citation type="journal article" date="2019" name="Commun. Biol.">
        <title>The bagworm genome reveals a unique fibroin gene that provides high tensile strength.</title>
        <authorList>
            <person name="Kono N."/>
            <person name="Nakamura H."/>
            <person name="Ohtoshi R."/>
            <person name="Tomita M."/>
            <person name="Numata K."/>
            <person name="Arakawa K."/>
        </authorList>
    </citation>
    <scope>NUCLEOTIDE SEQUENCE [LARGE SCALE GENOMIC DNA]</scope>
</reference>
<comment type="caution">
    <text evidence="3">The sequence shown here is derived from an EMBL/GenBank/DDBJ whole genome shotgun (WGS) entry which is preliminary data.</text>
</comment>
<evidence type="ECO:0000313" key="3">
    <source>
        <dbReference type="EMBL" id="GBP54672.1"/>
    </source>
</evidence>
<dbReference type="AlphaFoldDB" id="A0A4C1WVL5"/>
<gene>
    <name evidence="3" type="ORF">EVAR_47174_1</name>
</gene>